<dbReference type="PROSITE" id="PS00108">
    <property type="entry name" value="PROTEIN_KINASE_ST"/>
    <property type="match status" value="1"/>
</dbReference>
<feature type="region of interest" description="Disordered" evidence="8">
    <location>
        <begin position="319"/>
        <end position="371"/>
    </location>
</feature>
<dbReference type="PANTHER" id="PTHR43289:SF6">
    <property type="entry name" value="SERINE_THREONINE-PROTEIN KINASE NEKL-3"/>
    <property type="match status" value="1"/>
</dbReference>
<evidence type="ECO:0000313" key="11">
    <source>
        <dbReference type="Proteomes" id="UP001500064"/>
    </source>
</evidence>
<keyword evidence="11" id="KW-1185">Reference proteome</keyword>
<dbReference type="SUPFAM" id="SSF56112">
    <property type="entry name" value="Protein kinase-like (PK-like)"/>
    <property type="match status" value="1"/>
</dbReference>
<evidence type="ECO:0000256" key="3">
    <source>
        <dbReference type="ARBA" id="ARBA00022679"/>
    </source>
</evidence>
<keyword evidence="4 7" id="KW-0547">Nucleotide-binding</keyword>
<keyword evidence="5" id="KW-0418">Kinase</keyword>
<dbReference type="Pfam" id="PF00069">
    <property type="entry name" value="Pkinase"/>
    <property type="match status" value="1"/>
</dbReference>
<evidence type="ECO:0000256" key="7">
    <source>
        <dbReference type="PROSITE-ProRule" id="PRU10141"/>
    </source>
</evidence>
<evidence type="ECO:0000256" key="5">
    <source>
        <dbReference type="ARBA" id="ARBA00022777"/>
    </source>
</evidence>
<dbReference type="InterPro" id="IPR011009">
    <property type="entry name" value="Kinase-like_dom_sf"/>
</dbReference>
<feature type="compositionally biased region" description="Low complexity" evidence="8">
    <location>
        <begin position="319"/>
        <end position="330"/>
    </location>
</feature>
<dbReference type="EMBL" id="BAAAMU010000030">
    <property type="protein sequence ID" value="GAA1641685.1"/>
    <property type="molecule type" value="Genomic_DNA"/>
</dbReference>
<dbReference type="PANTHER" id="PTHR43289">
    <property type="entry name" value="MITOGEN-ACTIVATED PROTEIN KINASE KINASE KINASE 20-RELATED"/>
    <property type="match status" value="1"/>
</dbReference>
<dbReference type="PROSITE" id="PS50011">
    <property type="entry name" value="PROTEIN_KINASE_DOM"/>
    <property type="match status" value="1"/>
</dbReference>
<proteinExistence type="predicted"/>
<evidence type="ECO:0000259" key="9">
    <source>
        <dbReference type="PROSITE" id="PS50011"/>
    </source>
</evidence>
<dbReference type="Gene3D" id="3.30.200.20">
    <property type="entry name" value="Phosphorylase Kinase, domain 1"/>
    <property type="match status" value="1"/>
</dbReference>
<protein>
    <recommendedName>
        <fullName evidence="1">non-specific serine/threonine protein kinase</fullName>
        <ecNumber evidence="1">2.7.11.1</ecNumber>
    </recommendedName>
</protein>
<dbReference type="InterPro" id="IPR000719">
    <property type="entry name" value="Prot_kinase_dom"/>
</dbReference>
<reference evidence="11" key="1">
    <citation type="journal article" date="2019" name="Int. J. Syst. Evol. Microbiol.">
        <title>The Global Catalogue of Microorganisms (GCM) 10K type strain sequencing project: providing services to taxonomists for standard genome sequencing and annotation.</title>
        <authorList>
            <consortium name="The Broad Institute Genomics Platform"/>
            <consortium name="The Broad Institute Genome Sequencing Center for Infectious Disease"/>
            <person name="Wu L."/>
            <person name="Ma J."/>
        </authorList>
    </citation>
    <scope>NUCLEOTIDE SEQUENCE [LARGE SCALE GENOMIC DNA]</scope>
    <source>
        <strain evidence="11">JCM 13929</strain>
    </source>
</reference>
<dbReference type="Gene3D" id="1.10.510.10">
    <property type="entry name" value="Transferase(Phosphotransferase) domain 1"/>
    <property type="match status" value="1"/>
</dbReference>
<accession>A0ABP4R8Y3</accession>
<evidence type="ECO:0000313" key="10">
    <source>
        <dbReference type="EMBL" id="GAA1641685.1"/>
    </source>
</evidence>
<feature type="compositionally biased region" description="Low complexity" evidence="8">
    <location>
        <begin position="337"/>
        <end position="360"/>
    </location>
</feature>
<gene>
    <name evidence="10" type="ORF">GCM10009733_043390</name>
</gene>
<keyword evidence="2" id="KW-0723">Serine/threonine-protein kinase</keyword>
<dbReference type="InterPro" id="IPR017441">
    <property type="entry name" value="Protein_kinase_ATP_BS"/>
</dbReference>
<dbReference type="SMART" id="SM00220">
    <property type="entry name" value="S_TKc"/>
    <property type="match status" value="1"/>
</dbReference>
<evidence type="ECO:0000256" key="2">
    <source>
        <dbReference type="ARBA" id="ARBA00022527"/>
    </source>
</evidence>
<name>A0ABP4R8Y3_9ACTN</name>
<feature type="domain" description="Protein kinase" evidence="9">
    <location>
        <begin position="11"/>
        <end position="275"/>
    </location>
</feature>
<evidence type="ECO:0000256" key="4">
    <source>
        <dbReference type="ARBA" id="ARBA00022741"/>
    </source>
</evidence>
<feature type="binding site" evidence="7">
    <location>
        <position position="40"/>
    </location>
    <ligand>
        <name>ATP</name>
        <dbReference type="ChEBI" id="CHEBI:30616"/>
    </ligand>
</feature>
<sequence length="529" mass="55505">MNQPRLVGGRYQLLAPIGRGGMGVVWRALDTGIGREVAIKQVHLPPNLSPDDQARLRMRTLHEARTAAEVRHPAVVAIHDVVEDGGEPWIVMELVNGRSLDQVVKSGGPMSPEWAASIGLFVLSALAAAHARGLLHRDVKPGNVLLADDGRILLSDFGIATRTGGGQPGGAPMGTPGFTAPETLTEEPGRAAGPASDLWSLGATLYTAVEGVPPFSRPTAMATHGAVMTEPPRPPQRAGALTPVLMRLLEKNPAQRPDTVALRESLQHLTGHTAATVASAQPASWTLPRIPVYGSAAAVAVAFVAAVVLILATSSAPATPVAAPKTTSSTDRPAPTPGTTTPAATPEPSATAAPTGSPVARTPGKFTAVPRPCQLLTRQQATELVGRYLTSSTEPSVRCGWGSLADSADLAIYATFYLYTQQGDGYETKLAEEHVQGAKAKAESEAGRGGSGGEHGEVFEIPDAGDQAVAWEVKETTFSTKRVTVYSVFKTGNIVGEVRYTRDVKEDPTLRQKIPKAIKYLAENLDAKG</sequence>
<dbReference type="CDD" id="cd14014">
    <property type="entry name" value="STKc_PknB_like"/>
    <property type="match status" value="1"/>
</dbReference>
<keyword evidence="6 7" id="KW-0067">ATP-binding</keyword>
<dbReference type="RefSeq" id="WP_346107335.1">
    <property type="nucleotide sequence ID" value="NZ_BAAAMU010000030.1"/>
</dbReference>
<evidence type="ECO:0000256" key="1">
    <source>
        <dbReference type="ARBA" id="ARBA00012513"/>
    </source>
</evidence>
<evidence type="ECO:0000256" key="6">
    <source>
        <dbReference type="ARBA" id="ARBA00022840"/>
    </source>
</evidence>
<dbReference type="InterPro" id="IPR008271">
    <property type="entry name" value="Ser/Thr_kinase_AS"/>
</dbReference>
<keyword evidence="3" id="KW-0808">Transferase</keyword>
<dbReference type="EC" id="2.7.11.1" evidence="1"/>
<dbReference type="Proteomes" id="UP001500064">
    <property type="component" value="Unassembled WGS sequence"/>
</dbReference>
<organism evidence="10 11">
    <name type="scientific">Nonomuraea maheshkhaliensis</name>
    <dbReference type="NCBI Taxonomy" id="419590"/>
    <lineage>
        <taxon>Bacteria</taxon>
        <taxon>Bacillati</taxon>
        <taxon>Actinomycetota</taxon>
        <taxon>Actinomycetes</taxon>
        <taxon>Streptosporangiales</taxon>
        <taxon>Streptosporangiaceae</taxon>
        <taxon>Nonomuraea</taxon>
    </lineage>
</organism>
<comment type="caution">
    <text evidence="10">The sequence shown here is derived from an EMBL/GenBank/DDBJ whole genome shotgun (WGS) entry which is preliminary data.</text>
</comment>
<dbReference type="PROSITE" id="PS00107">
    <property type="entry name" value="PROTEIN_KINASE_ATP"/>
    <property type="match status" value="1"/>
</dbReference>
<evidence type="ECO:0000256" key="8">
    <source>
        <dbReference type="SAM" id="MobiDB-lite"/>
    </source>
</evidence>